<dbReference type="PRINTS" id="PR00481">
    <property type="entry name" value="LAMNOPPTDASE"/>
</dbReference>
<dbReference type="GO" id="GO:0070006">
    <property type="term" value="F:metalloaminopeptidase activity"/>
    <property type="evidence" value="ECO:0007669"/>
    <property type="project" value="InterPro"/>
</dbReference>
<feature type="binding site" evidence="8">
    <location>
        <position position="295"/>
    </location>
    <ligand>
        <name>Mn(2+)</name>
        <dbReference type="ChEBI" id="CHEBI:29035"/>
        <label>2</label>
    </ligand>
</feature>
<accession>F7WZF7</accession>
<keyword evidence="6 8" id="KW-0378">Hydrolase</keyword>
<dbReference type="InterPro" id="IPR011356">
    <property type="entry name" value="Leucine_aapep/pepB"/>
</dbReference>
<comment type="subcellular location">
    <subcellularLocation>
        <location evidence="8">Cytoplasm</location>
    </subcellularLocation>
</comment>
<evidence type="ECO:0000313" key="11">
    <source>
        <dbReference type="Proteomes" id="UP000006811"/>
    </source>
</evidence>
<dbReference type="KEGG" id="baj:BCTU_238"/>
<evidence type="ECO:0000256" key="3">
    <source>
        <dbReference type="ARBA" id="ARBA00009528"/>
    </source>
</evidence>
<evidence type="ECO:0000256" key="2">
    <source>
        <dbReference type="ARBA" id="ARBA00000967"/>
    </source>
</evidence>
<keyword evidence="7 8" id="KW-0464">Manganese</keyword>
<feature type="binding site" evidence="8">
    <location>
        <position position="277"/>
    </location>
    <ligand>
        <name>Mn(2+)</name>
        <dbReference type="ChEBI" id="CHEBI:29035"/>
        <label>2</label>
    </ligand>
</feature>
<dbReference type="Gene3D" id="3.40.630.10">
    <property type="entry name" value="Zn peptidases"/>
    <property type="match status" value="1"/>
</dbReference>
<dbReference type="SUPFAM" id="SSF52949">
    <property type="entry name" value="Macro domain-like"/>
    <property type="match status" value="1"/>
</dbReference>
<dbReference type="InterPro" id="IPR043472">
    <property type="entry name" value="Macro_dom-like"/>
</dbReference>
<comment type="catalytic activity">
    <reaction evidence="1 8">
        <text>Release of an N-terminal amino acid, Xaa-|-Yaa-, in which Xaa is preferably Leu, but may be other amino acids including Pro although not Arg or Lys, and Yaa may be Pro. Amino acid amides and methyl esters are also readily hydrolyzed, but rates on arylamides are exceedingly low.</text>
        <dbReference type="EC" id="3.4.11.1"/>
    </reaction>
</comment>
<keyword evidence="4 8" id="KW-0031">Aminopeptidase</keyword>
<evidence type="ECO:0000256" key="4">
    <source>
        <dbReference type="ARBA" id="ARBA00022438"/>
    </source>
</evidence>
<dbReference type="InterPro" id="IPR008283">
    <property type="entry name" value="Peptidase_M17_N"/>
</dbReference>
<dbReference type="GO" id="GO:0006508">
    <property type="term" value="P:proteolysis"/>
    <property type="evidence" value="ECO:0007669"/>
    <property type="project" value="UniProtKB-KW"/>
</dbReference>
<organism evidence="10 11">
    <name type="scientific">Buchnera aphidicola</name>
    <name type="common">Cinara tujafilina</name>
    <dbReference type="NCBI Taxonomy" id="261317"/>
    <lineage>
        <taxon>Bacteria</taxon>
        <taxon>Pseudomonadati</taxon>
        <taxon>Pseudomonadota</taxon>
        <taxon>Gammaproteobacteria</taxon>
        <taxon>Enterobacterales</taxon>
        <taxon>Erwiniaceae</taxon>
        <taxon>Buchnera</taxon>
    </lineage>
</organism>
<dbReference type="Gene3D" id="3.40.220.10">
    <property type="entry name" value="Leucine Aminopeptidase, subunit E, domain 1"/>
    <property type="match status" value="1"/>
</dbReference>
<dbReference type="EC" id="3.4.11.10" evidence="8"/>
<dbReference type="PROSITE" id="PS00631">
    <property type="entry name" value="CYTOSOL_AP"/>
    <property type="match status" value="1"/>
</dbReference>
<dbReference type="eggNOG" id="COG0260">
    <property type="taxonomic scope" value="Bacteria"/>
</dbReference>
<dbReference type="AlphaFoldDB" id="F7WZF7"/>
<feature type="binding site" evidence="8">
    <location>
        <position position="356"/>
    </location>
    <ligand>
        <name>Mn(2+)</name>
        <dbReference type="ChEBI" id="CHEBI:29035"/>
        <label>2</label>
    </ligand>
</feature>
<keyword evidence="11" id="KW-1185">Reference proteome</keyword>
<evidence type="ECO:0000256" key="1">
    <source>
        <dbReference type="ARBA" id="ARBA00000135"/>
    </source>
</evidence>
<gene>
    <name evidence="8 10" type="primary">pepA</name>
    <name evidence="10" type="ORF">BCTU_238</name>
</gene>
<evidence type="ECO:0000256" key="7">
    <source>
        <dbReference type="ARBA" id="ARBA00023211"/>
    </source>
</evidence>
<comment type="function">
    <text evidence="8">Presumably involved in the processing and regular turnover of intracellular proteins. Catalyzes the removal of unsubstituted N-terminal amino acids from various peptides.</text>
</comment>
<protein>
    <recommendedName>
        <fullName evidence="8">Probable cytosol aminopeptidase</fullName>
        <ecNumber evidence="8">3.4.11.1</ecNumber>
    </recommendedName>
    <alternativeName>
        <fullName evidence="8">Leucine aminopeptidase</fullName>
        <shortName evidence="8">LAP</shortName>
        <ecNumber evidence="8">3.4.11.10</ecNumber>
    </alternativeName>
    <alternativeName>
        <fullName evidence="8">Leucyl aminopeptidase</fullName>
    </alternativeName>
</protein>
<keyword evidence="8" id="KW-0479">Metal-binding</keyword>
<dbReference type="Proteomes" id="UP000006811">
    <property type="component" value="Chromosome"/>
</dbReference>
<dbReference type="EMBL" id="CP001817">
    <property type="protein sequence ID" value="AEH39819.1"/>
    <property type="molecule type" value="Genomic_DNA"/>
</dbReference>
<dbReference type="InterPro" id="IPR023042">
    <property type="entry name" value="Peptidase_M17_leu_NH2_pept"/>
</dbReference>
<dbReference type="HAMAP" id="MF_00181">
    <property type="entry name" value="Cytosol_peptidase_M17"/>
    <property type="match status" value="1"/>
</dbReference>
<feature type="binding site" evidence="8">
    <location>
        <position position="354"/>
    </location>
    <ligand>
        <name>Mn(2+)</name>
        <dbReference type="ChEBI" id="CHEBI:29035"/>
        <label>1</label>
    </ligand>
</feature>
<feature type="active site" evidence="8">
    <location>
        <position position="284"/>
    </location>
</feature>
<dbReference type="PANTHER" id="PTHR11963">
    <property type="entry name" value="LEUCINE AMINOPEPTIDASE-RELATED"/>
    <property type="match status" value="1"/>
</dbReference>
<feature type="binding site" evidence="8">
    <location>
        <position position="277"/>
    </location>
    <ligand>
        <name>Mn(2+)</name>
        <dbReference type="ChEBI" id="CHEBI:29035"/>
        <label>1</label>
    </ligand>
</feature>
<dbReference type="NCBIfam" id="NF002074">
    <property type="entry name" value="PRK00913.1-4"/>
    <property type="match status" value="1"/>
</dbReference>
<dbReference type="Pfam" id="PF00883">
    <property type="entry name" value="Peptidase_M17"/>
    <property type="match status" value="1"/>
</dbReference>
<comment type="similarity">
    <text evidence="3 8">Belongs to the peptidase M17 family.</text>
</comment>
<feature type="binding site" evidence="8">
    <location>
        <position position="272"/>
    </location>
    <ligand>
        <name>Mn(2+)</name>
        <dbReference type="ChEBI" id="CHEBI:29035"/>
        <label>2</label>
    </ligand>
</feature>
<sequence length="503" mass="56419">MYMKFSICYNNNFDTLIDCIVIGIGESDVFFKFDECNKRKSKKYILKIIKYGDFQGKIGQILLLYKIPTMVDKRILLVGCGETNIINQSDYEKIIIVCIKKLIEMHVKNILCLLINCCVLNLNAYRKIKFFIETSKEIIQNDEFKNLNIFWIMRVIKNIILNIENLKHLKNAELALKHSNAIVKGIIRTKNLCNMPPNLCNAEYLSEKSKNLQLEYPDLLNTIIINQQEMKQLQMNAYLSVSYGSLNLPFMSIIKYNGNINNQKRPIVLIGKGVTFDSGGLSIKPSKNLDEMKYDMSGAASVFGIITTLSELRLPINVIGILAGCDNMIGKNSYRPGDIITTMSGKKVEVLNTDAEGRLILCDVLTYISRFNPLLVIDIATLTGACMVALGATYTGLMSNNKKLANDLIQSGNVSNDLVWQLPLHSDYENDLKSIVADLNNSDKGLAGASVAACFLSKFVKDYPWAHLDIAGTASSIYKNKGSTGRPNKLLCEYLLNQSKIFI</sequence>
<keyword evidence="8" id="KW-0963">Cytoplasm</keyword>
<dbReference type="STRING" id="261317.BCTU_238"/>
<dbReference type="EC" id="3.4.11.1" evidence="8"/>
<proteinExistence type="inferred from homology"/>
<dbReference type="PANTHER" id="PTHR11963:SF23">
    <property type="entry name" value="CYTOSOL AMINOPEPTIDASE"/>
    <property type="match status" value="1"/>
</dbReference>
<feature type="active site" evidence="8">
    <location>
        <position position="358"/>
    </location>
</feature>
<evidence type="ECO:0000259" key="9">
    <source>
        <dbReference type="PROSITE" id="PS00631"/>
    </source>
</evidence>
<evidence type="ECO:0000256" key="5">
    <source>
        <dbReference type="ARBA" id="ARBA00022670"/>
    </source>
</evidence>
<feature type="binding site" evidence="8">
    <location>
        <position position="356"/>
    </location>
    <ligand>
        <name>Mn(2+)</name>
        <dbReference type="ChEBI" id="CHEBI:29035"/>
        <label>1</label>
    </ligand>
</feature>
<dbReference type="CDD" id="cd00433">
    <property type="entry name" value="Peptidase_M17"/>
    <property type="match status" value="1"/>
</dbReference>
<dbReference type="Pfam" id="PF02789">
    <property type="entry name" value="Peptidase_M17_N"/>
    <property type="match status" value="1"/>
</dbReference>
<dbReference type="InterPro" id="IPR000819">
    <property type="entry name" value="Peptidase_M17_C"/>
</dbReference>
<dbReference type="SUPFAM" id="SSF53187">
    <property type="entry name" value="Zn-dependent exopeptidases"/>
    <property type="match status" value="1"/>
</dbReference>
<comment type="catalytic activity">
    <reaction evidence="2 8">
        <text>Release of an N-terminal amino acid, preferentially leucine, but not glutamic or aspartic acids.</text>
        <dbReference type="EC" id="3.4.11.10"/>
    </reaction>
</comment>
<keyword evidence="5 8" id="KW-0645">Protease</keyword>
<comment type="cofactor">
    <cofactor evidence="8">
        <name>Mn(2+)</name>
        <dbReference type="ChEBI" id="CHEBI:29035"/>
    </cofactor>
    <text evidence="8">Binds 2 manganese ions per subunit.</text>
</comment>
<dbReference type="HOGENOM" id="CLU_013734_0_0_6"/>
<feature type="domain" description="Cytosol aminopeptidase" evidence="9">
    <location>
        <begin position="352"/>
        <end position="359"/>
    </location>
</feature>
<reference evidence="10 11" key="1">
    <citation type="journal article" date="2011" name="Appl. Environ. Microbiol.">
        <title>The genome of Buchnera aphidicola from the aphid Cinara tujafilina provides new clues about the evolutionary history of metabolic losses in bacterial endosymbionts.</title>
        <authorList>
            <person name="Lamelas A."/>
            <person name="Gosalbes M.J."/>
            <person name="Moya A."/>
            <person name="Latorre A."/>
        </authorList>
    </citation>
    <scope>NUCLEOTIDE SEQUENCE [LARGE SCALE GENOMIC DNA]</scope>
    <source>
        <strain evidence="11">Cinara tujafilina</strain>
    </source>
</reference>
<evidence type="ECO:0000256" key="8">
    <source>
        <dbReference type="HAMAP-Rule" id="MF_00181"/>
    </source>
</evidence>
<evidence type="ECO:0000256" key="6">
    <source>
        <dbReference type="ARBA" id="ARBA00022801"/>
    </source>
</evidence>
<name>F7WZF7_9GAMM</name>
<dbReference type="GO" id="GO:0005737">
    <property type="term" value="C:cytoplasm"/>
    <property type="evidence" value="ECO:0007669"/>
    <property type="project" value="UniProtKB-SubCell"/>
</dbReference>
<evidence type="ECO:0000313" key="10">
    <source>
        <dbReference type="EMBL" id="AEH39819.1"/>
    </source>
</evidence>
<dbReference type="GO" id="GO:0030145">
    <property type="term" value="F:manganese ion binding"/>
    <property type="evidence" value="ECO:0007669"/>
    <property type="project" value="UniProtKB-UniRule"/>
</dbReference>